<dbReference type="AlphaFoldDB" id="A0A978V1E2"/>
<sequence length="148" mass="16612">MVHCVPERKAFSHSNEPSKTGLVVREAVVQIYKSSPGCRVISTPSNSACDVLMRSLKKVIPKSNMSRAKATFREKDEVPDDILSSCLYKEEYFACPSLEELRKFRALVTLANFADKDTTAVVTGRPGNSSSCVRYEIGRKMRLKIFIF</sequence>
<evidence type="ECO:0000313" key="1">
    <source>
        <dbReference type="EMBL" id="KAH7521175.1"/>
    </source>
</evidence>
<comment type="caution">
    <text evidence="1">The sequence shown here is derived from an EMBL/GenBank/DDBJ whole genome shotgun (WGS) entry which is preliminary data.</text>
</comment>
<dbReference type="Proteomes" id="UP000813462">
    <property type="component" value="Unassembled WGS sequence"/>
</dbReference>
<name>A0A978V1E2_ZIZJJ</name>
<proteinExistence type="predicted"/>
<protein>
    <submittedName>
        <fullName evidence="1">Uncharacterized protein</fullName>
    </submittedName>
</protein>
<gene>
    <name evidence="1" type="ORF">FEM48_Zijuj07G0005400</name>
</gene>
<reference evidence="1" key="1">
    <citation type="journal article" date="2021" name="Front. Plant Sci.">
        <title>Chromosome-Scale Genome Assembly for Chinese Sour Jujube and Insights Into Its Genome Evolution and Domestication Signature.</title>
        <authorList>
            <person name="Shen L.-Y."/>
            <person name="Luo H."/>
            <person name="Wang X.-L."/>
            <person name="Wang X.-M."/>
            <person name="Qiu X.-J."/>
            <person name="Liu H."/>
            <person name="Zhou S.-S."/>
            <person name="Jia K.-H."/>
            <person name="Nie S."/>
            <person name="Bao Y.-T."/>
            <person name="Zhang R.-G."/>
            <person name="Yun Q.-Z."/>
            <person name="Chai Y.-H."/>
            <person name="Lu J.-Y."/>
            <person name="Li Y."/>
            <person name="Zhao S.-W."/>
            <person name="Mao J.-F."/>
            <person name="Jia S.-G."/>
            <person name="Mao Y.-M."/>
        </authorList>
    </citation>
    <scope>NUCLEOTIDE SEQUENCE</scope>
    <source>
        <strain evidence="1">AT0</strain>
        <tissue evidence="1">Leaf</tissue>
    </source>
</reference>
<evidence type="ECO:0000313" key="2">
    <source>
        <dbReference type="Proteomes" id="UP000813462"/>
    </source>
</evidence>
<dbReference type="EMBL" id="JAEACU010000007">
    <property type="protein sequence ID" value="KAH7521175.1"/>
    <property type="molecule type" value="Genomic_DNA"/>
</dbReference>
<organism evidence="1 2">
    <name type="scientific">Ziziphus jujuba var. spinosa</name>
    <dbReference type="NCBI Taxonomy" id="714518"/>
    <lineage>
        <taxon>Eukaryota</taxon>
        <taxon>Viridiplantae</taxon>
        <taxon>Streptophyta</taxon>
        <taxon>Embryophyta</taxon>
        <taxon>Tracheophyta</taxon>
        <taxon>Spermatophyta</taxon>
        <taxon>Magnoliopsida</taxon>
        <taxon>eudicotyledons</taxon>
        <taxon>Gunneridae</taxon>
        <taxon>Pentapetalae</taxon>
        <taxon>rosids</taxon>
        <taxon>fabids</taxon>
        <taxon>Rosales</taxon>
        <taxon>Rhamnaceae</taxon>
        <taxon>Paliureae</taxon>
        <taxon>Ziziphus</taxon>
    </lineage>
</organism>
<accession>A0A978V1E2</accession>